<name>A0ABQ0JWH9_9BACT</name>
<dbReference type="CDD" id="cd00761">
    <property type="entry name" value="Glyco_tranf_GTA_type"/>
    <property type="match status" value="1"/>
</dbReference>
<evidence type="ECO:0000313" key="3">
    <source>
        <dbReference type="Proteomes" id="UP000032309"/>
    </source>
</evidence>
<sequence>MNILISAIICTHNRAEYLVKALQSLLDQNLHKDTYEIIIVDNCSTDSTEEVIKKTLNKNIRYLYESKLGLSYARNTGWQNARGKYVAYLDDDAIACPTWLSKILEVFETVKPRPGCVGGKVNPIWEAPRPSWISDELLTSLTIINWSDIPHNLTDLNRKWLVGANIAFPTAVLKHVGGFTHDLDRKGKHLLSGGDVFLEKQIQKAGYTCFYHPEIAIHHLTPTSRLNQRWFTCRYYWQGISDAIMQLIEETPSIAERINCAAIKLYSLLQSPRTIINLILPRKDPKRFTEKCFALITVGHIAGLLGAGRR</sequence>
<dbReference type="Gene3D" id="3.90.550.10">
    <property type="entry name" value="Spore Coat Polysaccharide Biosynthesis Protein SpsA, Chain A"/>
    <property type="match status" value="1"/>
</dbReference>
<dbReference type="EMBL" id="BAFN01000001">
    <property type="protein sequence ID" value="GAN33098.1"/>
    <property type="molecule type" value="Genomic_DNA"/>
</dbReference>
<gene>
    <name evidence="2" type="ORF">BROSI_A1615</name>
</gene>
<keyword evidence="3" id="KW-1185">Reference proteome</keyword>
<dbReference type="RefSeq" id="WP_052563154.1">
    <property type="nucleotide sequence ID" value="NZ_BAFN01000001.1"/>
</dbReference>
<feature type="domain" description="Glycosyltransferase 2-like" evidence="1">
    <location>
        <begin position="6"/>
        <end position="115"/>
    </location>
</feature>
<protein>
    <submittedName>
        <fullName evidence="2">Glycosyltransferase family 2</fullName>
    </submittedName>
</protein>
<proteinExistence type="predicted"/>
<dbReference type="PANTHER" id="PTHR22916">
    <property type="entry name" value="GLYCOSYLTRANSFERASE"/>
    <property type="match status" value="1"/>
</dbReference>
<dbReference type="SUPFAM" id="SSF53448">
    <property type="entry name" value="Nucleotide-diphospho-sugar transferases"/>
    <property type="match status" value="1"/>
</dbReference>
<dbReference type="PANTHER" id="PTHR22916:SF3">
    <property type="entry name" value="UDP-GLCNAC:BETAGAL BETA-1,3-N-ACETYLGLUCOSAMINYLTRANSFERASE-LIKE PROTEIN 1"/>
    <property type="match status" value="1"/>
</dbReference>
<comment type="caution">
    <text evidence="2">The sequence shown here is derived from an EMBL/GenBank/DDBJ whole genome shotgun (WGS) entry which is preliminary data.</text>
</comment>
<organism evidence="2 3">
    <name type="scientific">Candidatus Brocadia sinica JPN1</name>
    <dbReference type="NCBI Taxonomy" id="1197129"/>
    <lineage>
        <taxon>Bacteria</taxon>
        <taxon>Pseudomonadati</taxon>
        <taxon>Planctomycetota</taxon>
        <taxon>Candidatus Brocadiia</taxon>
        <taxon>Candidatus Brocadiales</taxon>
        <taxon>Candidatus Brocadiaceae</taxon>
        <taxon>Candidatus Brocadia</taxon>
    </lineage>
</organism>
<evidence type="ECO:0000259" key="1">
    <source>
        <dbReference type="Pfam" id="PF00535"/>
    </source>
</evidence>
<dbReference type="Pfam" id="PF00535">
    <property type="entry name" value="Glycos_transf_2"/>
    <property type="match status" value="1"/>
</dbReference>
<evidence type="ECO:0000313" key="2">
    <source>
        <dbReference type="EMBL" id="GAN33098.1"/>
    </source>
</evidence>
<reference evidence="3" key="1">
    <citation type="journal article" date="2015" name="Genome Announc.">
        <title>Draft Genome Sequence of an Anaerobic Ammonium-Oxidizing Bacterium, "Candidatus Brocadia sinica".</title>
        <authorList>
            <person name="Oshiki M."/>
            <person name="Shinyako-Hata K."/>
            <person name="Satoh H."/>
            <person name="Okabe S."/>
        </authorList>
    </citation>
    <scope>NUCLEOTIDE SEQUENCE [LARGE SCALE GENOMIC DNA]</scope>
    <source>
        <strain evidence="3">JPN1</strain>
    </source>
</reference>
<dbReference type="InterPro" id="IPR001173">
    <property type="entry name" value="Glyco_trans_2-like"/>
</dbReference>
<dbReference type="InterPro" id="IPR029044">
    <property type="entry name" value="Nucleotide-diphossugar_trans"/>
</dbReference>
<accession>A0ABQ0JWH9</accession>
<dbReference type="Proteomes" id="UP000032309">
    <property type="component" value="Unassembled WGS sequence"/>
</dbReference>